<feature type="non-terminal residue" evidence="1">
    <location>
        <position position="64"/>
    </location>
</feature>
<name>A0A0V0GE42_SOLCH</name>
<reference evidence="1" key="1">
    <citation type="submission" date="2015-12" db="EMBL/GenBank/DDBJ databases">
        <title>Gene expression during late stages of embryo sac development: a critical building block for successful pollen-pistil interactions.</title>
        <authorList>
            <person name="Liu Y."/>
            <person name="Joly V."/>
            <person name="Sabar M."/>
            <person name="Matton D.P."/>
        </authorList>
    </citation>
    <scope>NUCLEOTIDE SEQUENCE</scope>
</reference>
<organism evidence="1">
    <name type="scientific">Solanum chacoense</name>
    <name type="common">Chaco potato</name>
    <dbReference type="NCBI Taxonomy" id="4108"/>
    <lineage>
        <taxon>Eukaryota</taxon>
        <taxon>Viridiplantae</taxon>
        <taxon>Streptophyta</taxon>
        <taxon>Embryophyta</taxon>
        <taxon>Tracheophyta</taxon>
        <taxon>Spermatophyta</taxon>
        <taxon>Magnoliopsida</taxon>
        <taxon>eudicotyledons</taxon>
        <taxon>Gunneridae</taxon>
        <taxon>Pentapetalae</taxon>
        <taxon>asterids</taxon>
        <taxon>lamiids</taxon>
        <taxon>Solanales</taxon>
        <taxon>Solanaceae</taxon>
        <taxon>Solanoideae</taxon>
        <taxon>Solaneae</taxon>
        <taxon>Solanum</taxon>
    </lineage>
</organism>
<accession>A0A0V0GE42</accession>
<dbReference type="EMBL" id="GEDG01041722">
    <property type="protein sequence ID" value="JAP06339.1"/>
    <property type="molecule type" value="Transcribed_RNA"/>
</dbReference>
<proteinExistence type="predicted"/>
<protein>
    <submittedName>
        <fullName evidence="1">Putative ovule protein</fullName>
    </submittedName>
</protein>
<dbReference type="AlphaFoldDB" id="A0A0V0GE42"/>
<sequence>MCKLQSSSMQFVYPSGITLCLFSVNLQHPSSFMNLSVLFSVSQSALYLIYNPGLVGKSGTCTCD</sequence>
<evidence type="ECO:0000313" key="1">
    <source>
        <dbReference type="EMBL" id="JAP06339.1"/>
    </source>
</evidence>